<reference evidence="1" key="1">
    <citation type="journal article" date="2012" name="Proc. Natl. Acad. Sci. U.S.A.">
        <title>Antigenic diversity is generated by distinct evolutionary mechanisms in African trypanosome species.</title>
        <authorList>
            <person name="Jackson A.P."/>
            <person name="Berry A."/>
            <person name="Aslett M."/>
            <person name="Allison H.C."/>
            <person name="Burton P."/>
            <person name="Vavrova-Anderson J."/>
            <person name="Brown R."/>
            <person name="Browne H."/>
            <person name="Corton N."/>
            <person name="Hauser H."/>
            <person name="Gamble J."/>
            <person name="Gilderthorp R."/>
            <person name="Marcello L."/>
            <person name="McQuillan J."/>
            <person name="Otto T.D."/>
            <person name="Quail M.A."/>
            <person name="Sanders M.J."/>
            <person name="van Tonder A."/>
            <person name="Ginger M.L."/>
            <person name="Field M.C."/>
            <person name="Barry J.D."/>
            <person name="Hertz-Fowler C."/>
            <person name="Berriman M."/>
        </authorList>
    </citation>
    <scope>NUCLEOTIDE SEQUENCE</scope>
    <source>
        <strain evidence="1">Y486</strain>
    </source>
</reference>
<accession>G0TRP0</accession>
<organism evidence="1">
    <name type="scientific">Trypanosoma vivax (strain Y486)</name>
    <dbReference type="NCBI Taxonomy" id="1055687"/>
    <lineage>
        <taxon>Eukaryota</taxon>
        <taxon>Discoba</taxon>
        <taxon>Euglenozoa</taxon>
        <taxon>Kinetoplastea</taxon>
        <taxon>Metakinetoplastina</taxon>
        <taxon>Trypanosomatida</taxon>
        <taxon>Trypanosomatidae</taxon>
        <taxon>Trypanosoma</taxon>
        <taxon>Duttonella</taxon>
    </lineage>
</organism>
<dbReference type="AlphaFoldDB" id="G0TRP0"/>
<name>G0TRP0_TRYVY</name>
<evidence type="ECO:0000313" key="1">
    <source>
        <dbReference type="EMBL" id="CCC46611.1"/>
    </source>
</evidence>
<proteinExistence type="predicted"/>
<dbReference type="VEuPathDB" id="TriTrypDB:TvY486_0200300"/>
<protein>
    <submittedName>
        <fullName evidence="1">Uncharacterized protein</fullName>
    </submittedName>
</protein>
<gene>
    <name evidence="1" type="ORF">TVY486_0200300</name>
</gene>
<sequence length="277" mass="30077">MRCTWRSMCTGRHGHVPHALLWYTGGTTRGLSGSSLHKFASERGCGTDETFNHQRRRSCAPCTAASSPVSPPLWLDPPFTEVPGEKELLSSKRQRALDARGVDSLRVVYRCTVCNSSLFHSDDYAPTSTVGRHSSGWPSFVAPASPKSLDIRSLLQRTALEAGRRTSVRESGGTEKHTAGTQLASLGATLAARGLRVEGEMRRVTRSGRCEIVAPKTWREMCLRDVNKRSDPALMEGCCSVCGVAVCRVVTINRGAVKFVANPTALLAAPLSDDHQK</sequence>
<dbReference type="EMBL" id="HE573018">
    <property type="protein sequence ID" value="CCC46611.1"/>
    <property type="molecule type" value="Genomic_DNA"/>
</dbReference>